<gene>
    <name evidence="2" type="ORF">CHS0354_042620</name>
</gene>
<organism evidence="2 3">
    <name type="scientific">Potamilus streckersoni</name>
    <dbReference type="NCBI Taxonomy" id="2493646"/>
    <lineage>
        <taxon>Eukaryota</taxon>
        <taxon>Metazoa</taxon>
        <taxon>Spiralia</taxon>
        <taxon>Lophotrochozoa</taxon>
        <taxon>Mollusca</taxon>
        <taxon>Bivalvia</taxon>
        <taxon>Autobranchia</taxon>
        <taxon>Heteroconchia</taxon>
        <taxon>Palaeoheterodonta</taxon>
        <taxon>Unionida</taxon>
        <taxon>Unionoidea</taxon>
        <taxon>Unionidae</taxon>
        <taxon>Ambleminae</taxon>
        <taxon>Lampsilini</taxon>
        <taxon>Potamilus</taxon>
    </lineage>
</organism>
<feature type="compositionally biased region" description="Basic residues" evidence="1">
    <location>
        <begin position="1"/>
        <end position="10"/>
    </location>
</feature>
<reference evidence="2" key="3">
    <citation type="submission" date="2023-05" db="EMBL/GenBank/DDBJ databases">
        <authorList>
            <person name="Smith C.H."/>
        </authorList>
    </citation>
    <scope>NUCLEOTIDE SEQUENCE</scope>
    <source>
        <strain evidence="2">CHS0354</strain>
        <tissue evidence="2">Mantle</tissue>
    </source>
</reference>
<dbReference type="AlphaFoldDB" id="A0AAE0TE81"/>
<feature type="region of interest" description="Disordered" evidence="1">
    <location>
        <begin position="1"/>
        <end position="32"/>
    </location>
</feature>
<accession>A0AAE0TE81</accession>
<evidence type="ECO:0000313" key="3">
    <source>
        <dbReference type="Proteomes" id="UP001195483"/>
    </source>
</evidence>
<comment type="caution">
    <text evidence="2">The sequence shown here is derived from an EMBL/GenBank/DDBJ whole genome shotgun (WGS) entry which is preliminary data.</text>
</comment>
<protein>
    <submittedName>
        <fullName evidence="2">Uncharacterized protein</fullName>
    </submittedName>
</protein>
<keyword evidence="3" id="KW-1185">Reference proteome</keyword>
<dbReference type="EMBL" id="JAEAOA010002356">
    <property type="protein sequence ID" value="KAK3608621.1"/>
    <property type="molecule type" value="Genomic_DNA"/>
</dbReference>
<evidence type="ECO:0000313" key="2">
    <source>
        <dbReference type="EMBL" id="KAK3608621.1"/>
    </source>
</evidence>
<reference evidence="2" key="1">
    <citation type="journal article" date="2021" name="Genome Biol. Evol.">
        <title>A High-Quality Reference Genome for a Parasitic Bivalve with Doubly Uniparental Inheritance (Bivalvia: Unionida).</title>
        <authorList>
            <person name="Smith C.H."/>
        </authorList>
    </citation>
    <scope>NUCLEOTIDE SEQUENCE</scope>
    <source>
        <strain evidence="2">CHS0354</strain>
    </source>
</reference>
<proteinExistence type="predicted"/>
<sequence>MSGQGKRGKGLGKAGTNDGSQDTKHHGGAINAVQTGRQGCVIGTKLRMMNKLIADHTFPCGREEQQMKLYRKYRKDYIITFNDATSSEATEDLQKRN</sequence>
<reference evidence="2" key="2">
    <citation type="journal article" date="2021" name="Genome Biol. Evol.">
        <title>Developing a high-quality reference genome for a parasitic bivalve with doubly uniparental inheritance (Bivalvia: Unionida).</title>
        <authorList>
            <person name="Smith C.H."/>
        </authorList>
    </citation>
    <scope>NUCLEOTIDE SEQUENCE</scope>
    <source>
        <strain evidence="2">CHS0354</strain>
        <tissue evidence="2">Mantle</tissue>
    </source>
</reference>
<evidence type="ECO:0000256" key="1">
    <source>
        <dbReference type="SAM" id="MobiDB-lite"/>
    </source>
</evidence>
<dbReference type="Proteomes" id="UP001195483">
    <property type="component" value="Unassembled WGS sequence"/>
</dbReference>
<name>A0AAE0TE81_9BIVA</name>